<accession>A0ABW9U6N4</accession>
<keyword evidence="6" id="KW-0378">Hydrolase</keyword>
<dbReference type="InterPro" id="IPR012341">
    <property type="entry name" value="6hp_glycosidase-like_sf"/>
</dbReference>
<evidence type="ECO:0000313" key="6">
    <source>
        <dbReference type="EMBL" id="MVQ35077.1"/>
    </source>
</evidence>
<name>A0ABW9U6N4_9BACL</name>
<dbReference type="Gene3D" id="2.60.420.10">
    <property type="entry name" value="Maltose phosphorylase, domain 3"/>
    <property type="match status" value="1"/>
</dbReference>
<evidence type="ECO:0000259" key="3">
    <source>
        <dbReference type="Pfam" id="PF05592"/>
    </source>
</evidence>
<dbReference type="Gene3D" id="1.50.10.10">
    <property type="match status" value="1"/>
</dbReference>
<dbReference type="InterPro" id="IPR016007">
    <property type="entry name" value="Alpha_rhamnosid"/>
</dbReference>
<protein>
    <recommendedName>
        <fullName evidence="2">alpha-L-rhamnosidase</fullName>
        <ecNumber evidence="2">3.2.1.40</ecNumber>
    </recommendedName>
</protein>
<dbReference type="InterPro" id="IPR008979">
    <property type="entry name" value="Galactose-bd-like_sf"/>
</dbReference>
<dbReference type="GO" id="GO:0016787">
    <property type="term" value="F:hydrolase activity"/>
    <property type="evidence" value="ECO:0007669"/>
    <property type="project" value="UniProtKB-KW"/>
</dbReference>
<proteinExistence type="predicted"/>
<dbReference type="SUPFAM" id="SSF48208">
    <property type="entry name" value="Six-hairpin glycosidases"/>
    <property type="match status" value="1"/>
</dbReference>
<dbReference type="PANTHER" id="PTHR33307">
    <property type="entry name" value="ALPHA-RHAMNOSIDASE (EUROFUNG)"/>
    <property type="match status" value="1"/>
</dbReference>
<evidence type="ECO:0000259" key="4">
    <source>
        <dbReference type="Pfam" id="PF08531"/>
    </source>
</evidence>
<dbReference type="SUPFAM" id="SSF49785">
    <property type="entry name" value="Galactose-binding domain-like"/>
    <property type="match status" value="1"/>
</dbReference>
<comment type="caution">
    <text evidence="6">The sequence shown here is derived from an EMBL/GenBank/DDBJ whole genome shotgun (WGS) entry which is preliminary data.</text>
</comment>
<reference evidence="6 7" key="1">
    <citation type="submission" date="2019-12" db="EMBL/GenBank/DDBJ databases">
        <authorList>
            <person name="Huq M.A."/>
        </authorList>
    </citation>
    <scope>NUCLEOTIDE SEQUENCE [LARGE SCALE GENOMIC DNA]</scope>
    <source>
        <strain evidence="6 7">MAH-34</strain>
    </source>
</reference>
<feature type="domain" description="Alpha-L-rhamnosidase concanavalin-like" evidence="3">
    <location>
        <begin position="237"/>
        <end position="334"/>
    </location>
</feature>
<evidence type="ECO:0000259" key="5">
    <source>
        <dbReference type="Pfam" id="PF17389"/>
    </source>
</evidence>
<evidence type="ECO:0000313" key="7">
    <source>
        <dbReference type="Proteomes" id="UP000467637"/>
    </source>
</evidence>
<dbReference type="InterPro" id="IPR035396">
    <property type="entry name" value="Bac_rhamnosid6H"/>
</dbReference>
<dbReference type="InterPro" id="IPR013737">
    <property type="entry name" value="Bac_rhamnosid_N"/>
</dbReference>
<keyword evidence="7" id="KW-1185">Reference proteome</keyword>
<dbReference type="Gene3D" id="2.60.120.260">
    <property type="entry name" value="Galactose-binding domain-like"/>
    <property type="match status" value="2"/>
</dbReference>
<dbReference type="EC" id="3.2.1.40" evidence="2"/>
<feature type="domain" description="Alpha-L-rhamnosidase six-hairpin glycosidase" evidence="5">
    <location>
        <begin position="345"/>
        <end position="671"/>
    </location>
</feature>
<dbReference type="InterPro" id="IPR008902">
    <property type="entry name" value="Rhamnosid_concanavalin"/>
</dbReference>
<dbReference type="PANTHER" id="PTHR33307:SF6">
    <property type="entry name" value="ALPHA-RHAMNOSIDASE (EUROFUNG)-RELATED"/>
    <property type="match status" value="1"/>
</dbReference>
<evidence type="ECO:0000256" key="2">
    <source>
        <dbReference type="ARBA" id="ARBA00012652"/>
    </source>
</evidence>
<dbReference type="EMBL" id="WSEM01000008">
    <property type="protein sequence ID" value="MVQ35077.1"/>
    <property type="molecule type" value="Genomic_DNA"/>
</dbReference>
<dbReference type="Proteomes" id="UP000467637">
    <property type="component" value="Unassembled WGS sequence"/>
</dbReference>
<feature type="domain" description="Bacterial alpha-L-rhamnosidase N-terminal" evidence="4">
    <location>
        <begin position="73"/>
        <end position="223"/>
    </location>
</feature>
<dbReference type="Pfam" id="PF17389">
    <property type="entry name" value="Bac_rhamnosid6H"/>
    <property type="match status" value="1"/>
</dbReference>
<evidence type="ECO:0000256" key="1">
    <source>
        <dbReference type="ARBA" id="ARBA00001445"/>
    </source>
</evidence>
<dbReference type="Pfam" id="PF08531">
    <property type="entry name" value="Bac_rhamnosid_N"/>
    <property type="match status" value="1"/>
</dbReference>
<comment type="catalytic activity">
    <reaction evidence="1">
        <text>Hydrolysis of terminal non-reducing alpha-L-rhamnose residues in alpha-L-rhamnosides.</text>
        <dbReference type="EC" id="3.2.1.40"/>
    </reaction>
</comment>
<organism evidence="6 7">
    <name type="scientific">Paenibacillus anseongense</name>
    <dbReference type="NCBI Taxonomy" id="2682845"/>
    <lineage>
        <taxon>Bacteria</taxon>
        <taxon>Bacillati</taxon>
        <taxon>Bacillota</taxon>
        <taxon>Bacilli</taxon>
        <taxon>Bacillales</taxon>
        <taxon>Paenibacillaceae</taxon>
        <taxon>Paenibacillus</taxon>
    </lineage>
</organism>
<dbReference type="Pfam" id="PF05592">
    <property type="entry name" value="Bac_rhamnosid"/>
    <property type="match status" value="1"/>
</dbReference>
<gene>
    <name evidence="6" type="ORF">GON05_10475</name>
</gene>
<sequence>MIKEEMVRLSAKWQADWLTDHSFINVKKPDLYHKELEVREVEPHRTDLQHHHWYVRSVFRLDEKSLNEEEIWLHLTADDYYKLYINGEFVCQGPAQSDAYHYYFNRIHVGSSLKAGENVIAIHVYYQGLLNRAYNSADYRQGVIAELWAGENLLVKTDRTWKAKRVYDNRPGVAFGYDTQFTEHVDARQSERGWTEVGYDDSDWPQTEAAETIDYTFVQQPTPVLDVYRKQPSDVRQLAPGHYLIDFGGELTGQFAMMAHGKAGEEVQIWSGEELLPGDQAVRYEMRCNCLYHDQWTLSGDSDFFQTFDYKAFRYVEVQGPEESLSPASFHALVRHYPFDAQSCLLHSSDERMNQIFDICKNGVQYGSQENFVDCPSREKGQYLGDNTIIGHSHMLLSGDLRLYRKAIEQFGRSSFVCGGLMAVVPGHFMQEIADFSLQWPMQVMTYFNYSGDKAFLQEMYPYAEGLLQHFEKFEREDGLLQGVADKWNLVDWPQGLRDNYDFELTKPIGPGCHNVINALFIGCVRTVNEMRDLLGITYENRLPKLKKSFLDAFYDEEKALFKDSEESRHHALHANVLPLLFGIAPDQSVMAIVDMIQTKRFACGVYFSYFVMKALAEVGEYELIYDLLSSEDEHSWGNMLKEGATTCFEAWGKDQKWNTSLCHPWASGPVPVLIEDIIGLKPAKPGWQEIAFYPQLPASWTSFSLQVQVPTGKIELSYNNGVWTESFPPGITVKRAE</sequence>
<dbReference type="InterPro" id="IPR008928">
    <property type="entry name" value="6-hairpin_glycosidase_sf"/>
</dbReference>